<dbReference type="PROSITE" id="PS51257">
    <property type="entry name" value="PROKAR_LIPOPROTEIN"/>
    <property type="match status" value="1"/>
</dbReference>
<organism evidence="2 3">
    <name type="scientific">Chondromyces crocatus</name>
    <dbReference type="NCBI Taxonomy" id="52"/>
    <lineage>
        <taxon>Bacteria</taxon>
        <taxon>Pseudomonadati</taxon>
        <taxon>Myxococcota</taxon>
        <taxon>Polyangia</taxon>
        <taxon>Polyangiales</taxon>
        <taxon>Polyangiaceae</taxon>
        <taxon>Chondromyces</taxon>
    </lineage>
</organism>
<proteinExistence type="predicted"/>
<sequence>MRMPSMLLAMPLFLASCASPPPAASGASVPMAAASPAVTSSDGASAAQAPVAASSTPAAPPAPPGPVGCGALGCLLFDSPEQAFAHVLATSPKVLAIGESHAQQGSEGIPSATKRFTETFLPMLAGKASDLIVELWTADPRCNQKKVAKVQEEQKAVTQSQAQENQNEFVTLGHEAKRLGISPDVLRPSCAEYDTILRAGPNGIAQMLEMIARLTAEKVKELLGLKSYVGKLVVAYGGAMHNDLAPAPGRESWSFGPDLQAHTGGKYVELDIIVREFIRDTDSWKALPWHAHFNRDAHPDKTVLFNPAPGSFVLIFPRST</sequence>
<keyword evidence="1" id="KW-0732">Signal</keyword>
<name>A0A0K1EDL6_CHOCO</name>
<protein>
    <recommendedName>
        <fullName evidence="4">Haem-binding uptake Tiki superfamily ChaN domain-containing protein</fullName>
    </recommendedName>
</protein>
<dbReference type="Proteomes" id="UP000067626">
    <property type="component" value="Chromosome"/>
</dbReference>
<evidence type="ECO:0000313" key="3">
    <source>
        <dbReference type="Proteomes" id="UP000067626"/>
    </source>
</evidence>
<dbReference type="KEGG" id="ccro:CMC5_031130"/>
<dbReference type="RefSeq" id="WP_245678449.1">
    <property type="nucleotide sequence ID" value="NZ_CP012159.1"/>
</dbReference>
<gene>
    <name evidence="2" type="ORF">CMC5_031130</name>
</gene>
<feature type="signal peptide" evidence="1">
    <location>
        <begin position="1"/>
        <end position="23"/>
    </location>
</feature>
<evidence type="ECO:0000313" key="2">
    <source>
        <dbReference type="EMBL" id="AKT38966.1"/>
    </source>
</evidence>
<dbReference type="EMBL" id="CP012159">
    <property type="protein sequence ID" value="AKT38966.1"/>
    <property type="molecule type" value="Genomic_DNA"/>
</dbReference>
<feature type="chain" id="PRO_5005459289" description="Haem-binding uptake Tiki superfamily ChaN domain-containing protein" evidence="1">
    <location>
        <begin position="24"/>
        <end position="320"/>
    </location>
</feature>
<accession>A0A0K1EDL6</accession>
<keyword evidence="3" id="KW-1185">Reference proteome</keyword>
<dbReference type="AlphaFoldDB" id="A0A0K1EDL6"/>
<evidence type="ECO:0008006" key="4">
    <source>
        <dbReference type="Google" id="ProtNLM"/>
    </source>
</evidence>
<reference evidence="2 3" key="1">
    <citation type="submission" date="2015-07" db="EMBL/GenBank/DDBJ databases">
        <title>Genome analysis of myxobacterium Chondromyces crocatus Cm c5 reveals a high potential for natural compound synthesis and the genetic basis for the loss of fruiting body formation.</title>
        <authorList>
            <person name="Zaburannyi N."/>
            <person name="Bunk B."/>
            <person name="Maier J."/>
            <person name="Overmann J."/>
            <person name="Mueller R."/>
        </authorList>
    </citation>
    <scope>NUCLEOTIDE SEQUENCE [LARGE SCALE GENOMIC DNA]</scope>
    <source>
        <strain evidence="2 3">Cm c5</strain>
    </source>
</reference>
<evidence type="ECO:0000256" key="1">
    <source>
        <dbReference type="SAM" id="SignalP"/>
    </source>
</evidence>